<evidence type="ECO:0000256" key="3">
    <source>
        <dbReference type="ARBA" id="ARBA00022490"/>
    </source>
</evidence>
<evidence type="ECO:0000259" key="14">
    <source>
        <dbReference type="Pfam" id="PF23409"/>
    </source>
</evidence>
<dbReference type="InterPro" id="IPR015943">
    <property type="entry name" value="WD40/YVTN_repeat-like_dom_sf"/>
</dbReference>
<dbReference type="InterPro" id="IPR036322">
    <property type="entry name" value="WD40_repeat_dom_sf"/>
</dbReference>
<dbReference type="PANTHER" id="PTHR13720:SF14">
    <property type="entry name" value="CILIA- AND FLAGELLA-ASSOCIATED PROTEIN 52"/>
    <property type="match status" value="1"/>
</dbReference>
<feature type="repeat" description="WD" evidence="13">
    <location>
        <begin position="512"/>
        <end position="553"/>
    </location>
</feature>
<keyword evidence="8" id="KW-0966">Cell projection</keyword>
<evidence type="ECO:0000256" key="5">
    <source>
        <dbReference type="ARBA" id="ARBA00022737"/>
    </source>
</evidence>
<dbReference type="PROSITE" id="PS50294">
    <property type="entry name" value="WD_REPEATS_REGION"/>
    <property type="match status" value="3"/>
</dbReference>
<dbReference type="InterPro" id="IPR001680">
    <property type="entry name" value="WD40_rpt"/>
</dbReference>
<dbReference type="FunFam" id="2.130.10.10:FF:000173">
    <property type="entry name" value="Cilia- and flagella-associated protein 52"/>
    <property type="match status" value="1"/>
</dbReference>
<evidence type="ECO:0000256" key="10">
    <source>
        <dbReference type="ARBA" id="ARBA00029552"/>
    </source>
</evidence>
<dbReference type="InterPro" id="IPR055439">
    <property type="entry name" value="Beta-prop_EML_1st"/>
</dbReference>
<dbReference type="FunFam" id="2.130.10.10:FF:001320">
    <property type="entry name" value="Predicted protein"/>
    <property type="match status" value="1"/>
</dbReference>
<organism evidence="15 16">
    <name type="scientific">Mytilus galloprovincialis</name>
    <name type="common">Mediterranean mussel</name>
    <dbReference type="NCBI Taxonomy" id="29158"/>
    <lineage>
        <taxon>Eukaryota</taxon>
        <taxon>Metazoa</taxon>
        <taxon>Spiralia</taxon>
        <taxon>Lophotrochozoa</taxon>
        <taxon>Mollusca</taxon>
        <taxon>Bivalvia</taxon>
        <taxon>Autobranchia</taxon>
        <taxon>Pteriomorphia</taxon>
        <taxon>Mytilida</taxon>
        <taxon>Mytiloidea</taxon>
        <taxon>Mytilidae</taxon>
        <taxon>Mytilinae</taxon>
        <taxon>Mytilus</taxon>
    </lineage>
</organism>
<comment type="function">
    <text evidence="11">Microtubule inner protein (MIP) part of the dynein-decorated doublet microtubules (DMTs) in cilia axoneme. Important for proper ciliary and flagellar beating. May act in cooperation with CFAP45 and axonemal dynein subunit DNAH11. May play a role in cell growth and/or survival.</text>
</comment>
<dbReference type="Gene3D" id="2.130.10.10">
    <property type="entry name" value="YVTN repeat-like/Quinoprotein amine dehydrogenase"/>
    <property type="match status" value="3"/>
</dbReference>
<dbReference type="InterPro" id="IPR050630">
    <property type="entry name" value="WD_repeat_EMAP"/>
</dbReference>
<dbReference type="Pfam" id="PF00400">
    <property type="entry name" value="WD40"/>
    <property type="match status" value="4"/>
</dbReference>
<evidence type="ECO:0000256" key="7">
    <source>
        <dbReference type="ARBA" id="ARBA00023069"/>
    </source>
</evidence>
<feature type="repeat" description="WD" evidence="13">
    <location>
        <begin position="459"/>
        <end position="500"/>
    </location>
</feature>
<dbReference type="PROSITE" id="PS00678">
    <property type="entry name" value="WD_REPEATS_1"/>
    <property type="match status" value="2"/>
</dbReference>
<dbReference type="PRINTS" id="PR00320">
    <property type="entry name" value="GPROTEINBRPT"/>
</dbReference>
<name>A0A8B6F1U6_MYTGA</name>
<dbReference type="Pfam" id="PF23409">
    <property type="entry name" value="Beta-prop_EML"/>
    <property type="match status" value="1"/>
</dbReference>
<evidence type="ECO:0000256" key="8">
    <source>
        <dbReference type="ARBA" id="ARBA00023273"/>
    </source>
</evidence>
<keyword evidence="7" id="KW-0969">Cilium</keyword>
<keyword evidence="3" id="KW-0963">Cytoplasm</keyword>
<evidence type="ECO:0000256" key="13">
    <source>
        <dbReference type="PROSITE-ProRule" id="PRU00221"/>
    </source>
</evidence>
<comment type="subcellular location">
    <subcellularLocation>
        <location evidence="1">Cell projection</location>
        <location evidence="1">Cilium</location>
        <location evidence="1">Flagellum</location>
    </subcellularLocation>
    <subcellularLocation>
        <location evidence="2">Cytoplasm</location>
    </subcellularLocation>
</comment>
<comment type="subunit">
    <text evidence="12">Microtubule inner protein component of sperm flagellar doublet microtubules. Interacts with BRCA2. Interacts with the CCT chaperonin complex. Interacts with HSP70. Interacts with AK8. Interacts with CFAP45. Interacts with DNAI1. Interacts with IQDC.</text>
</comment>
<dbReference type="FunFam" id="2.130.10.10:FF:000207">
    <property type="entry name" value="Cilia- and flagella-associated protein 52"/>
    <property type="match status" value="1"/>
</dbReference>
<dbReference type="CDD" id="cd00200">
    <property type="entry name" value="WD40"/>
    <property type="match status" value="1"/>
</dbReference>
<evidence type="ECO:0000256" key="12">
    <source>
        <dbReference type="ARBA" id="ARBA00047117"/>
    </source>
</evidence>
<reference evidence="15" key="1">
    <citation type="submission" date="2018-11" db="EMBL/GenBank/DDBJ databases">
        <authorList>
            <person name="Alioto T."/>
            <person name="Alioto T."/>
        </authorList>
    </citation>
    <scope>NUCLEOTIDE SEQUENCE</scope>
</reference>
<keyword evidence="6" id="KW-0282">Flagellum</keyword>
<evidence type="ECO:0000256" key="9">
    <source>
        <dbReference type="ARBA" id="ARBA00029456"/>
    </source>
</evidence>
<evidence type="ECO:0000256" key="2">
    <source>
        <dbReference type="ARBA" id="ARBA00004496"/>
    </source>
</evidence>
<dbReference type="GO" id="GO:0031514">
    <property type="term" value="C:motile cilium"/>
    <property type="evidence" value="ECO:0007669"/>
    <property type="project" value="UniProtKB-SubCell"/>
</dbReference>
<dbReference type="PROSITE" id="PS50082">
    <property type="entry name" value="WD_REPEATS_2"/>
    <property type="match status" value="5"/>
</dbReference>
<dbReference type="InterPro" id="IPR019775">
    <property type="entry name" value="WD40_repeat_CS"/>
</dbReference>
<keyword evidence="4 13" id="KW-0853">WD repeat</keyword>
<keyword evidence="5" id="KW-0677">Repeat</keyword>
<feature type="repeat" description="WD" evidence="13">
    <location>
        <begin position="596"/>
        <end position="637"/>
    </location>
</feature>
<evidence type="ECO:0000313" key="15">
    <source>
        <dbReference type="EMBL" id="VDI43246.1"/>
    </source>
</evidence>
<dbReference type="InterPro" id="IPR020472">
    <property type="entry name" value="WD40_PAC1"/>
</dbReference>
<feature type="repeat" description="WD" evidence="13">
    <location>
        <begin position="105"/>
        <end position="148"/>
    </location>
</feature>
<evidence type="ECO:0000256" key="11">
    <source>
        <dbReference type="ARBA" id="ARBA00046056"/>
    </source>
</evidence>
<accession>A0A8B6F1U6</accession>
<sequence length="677" mass="74307">MTDTPIIDVPRLELDSIIGFNGDVNAGLKVHPGREHLIYPLGNTVIIEHVTTKEFSQLSGHTNNVSCIAVSPSGNYLASGQVTHMGFKANVIIWDFHRKQQIATLSLHKVKVQDLAFSPNEKYLVTLGGQDDGSVVVWDLASKEAICGNQAQVESAGVTYCVAYSNVSDDIFVTGGDGTLRVWELDVGNRKIKATNVVMGQLKRVVKCIQMADHMAEPFFFCGTTTGDIIGINMRTRLFQVQGPKKELFSKGVTSLALLKSGDFLVGAGDGEVALAKFYKKQDKGEVLFEKKRSWKDKNLSNLSSPAITSIALRGDGHQFYVGAANSQIYRFNYSEFVSGGGDQKQINKKTGLKIEKKTQTDDKGVELVKTCHSKAVKDVVFPFGFSNLIVTCQEEEIRVWNMSTKKEILRHVVANKTCNAVCITRDGKTIFSAWDDGIIRGYGFSKDGKSLKQKFERGEAHSKGVTAISCTSDGRRIVSGGGEGQVRIWDITKSMNMKGEDVYIIKLAETMMEHKGTVSDVKITNGDLECATASNDGTCIIWDLENKRRKGIVFANTLFKCLTYDAKEVQLVTSGTDRKIGFWETHGGERIRDLDGSSSGSVNAIDLSPDGRFLVTGGDDRMIKVWTYQEGEVVGVGIGHSDSVIKVKICPNQNLIVSVSEDGAILIWKFPFTPRC</sequence>
<keyword evidence="16" id="KW-1185">Reference proteome</keyword>
<feature type="domain" description="EML-like first beta-propeller" evidence="14">
    <location>
        <begin position="60"/>
        <end position="330"/>
    </location>
</feature>
<evidence type="ECO:0000256" key="4">
    <source>
        <dbReference type="ARBA" id="ARBA00022574"/>
    </source>
</evidence>
<gene>
    <name evidence="15" type="ORF">MGAL_10B001366</name>
</gene>
<dbReference type="Proteomes" id="UP000596742">
    <property type="component" value="Unassembled WGS sequence"/>
</dbReference>
<comment type="similarity">
    <text evidence="9">Belongs to the CFAP52 family.</text>
</comment>
<dbReference type="EMBL" id="UYJE01006123">
    <property type="protein sequence ID" value="VDI43246.1"/>
    <property type="molecule type" value="Genomic_DNA"/>
</dbReference>
<dbReference type="PANTHER" id="PTHR13720">
    <property type="entry name" value="WD-40 REPEAT PROTEIN"/>
    <property type="match status" value="1"/>
</dbReference>
<protein>
    <recommendedName>
        <fullName evidence="10">Cilia- and flagella-associated protein 52</fullName>
    </recommendedName>
</protein>
<proteinExistence type="inferred from homology"/>
<evidence type="ECO:0000256" key="1">
    <source>
        <dbReference type="ARBA" id="ARBA00004230"/>
    </source>
</evidence>
<dbReference type="SMART" id="SM00320">
    <property type="entry name" value="WD40"/>
    <property type="match status" value="12"/>
</dbReference>
<evidence type="ECO:0000256" key="6">
    <source>
        <dbReference type="ARBA" id="ARBA00022846"/>
    </source>
</evidence>
<evidence type="ECO:0000313" key="16">
    <source>
        <dbReference type="Proteomes" id="UP000596742"/>
    </source>
</evidence>
<comment type="caution">
    <text evidence="15">The sequence shown here is derived from an EMBL/GenBank/DDBJ whole genome shotgun (WGS) entry which is preliminary data.</text>
</comment>
<dbReference type="SUPFAM" id="SSF50978">
    <property type="entry name" value="WD40 repeat-like"/>
    <property type="match status" value="2"/>
</dbReference>
<dbReference type="AlphaFoldDB" id="A0A8B6F1U6"/>
<feature type="repeat" description="WD" evidence="13">
    <location>
        <begin position="638"/>
        <end position="670"/>
    </location>
</feature>
<dbReference type="GO" id="GO:0005930">
    <property type="term" value="C:axoneme"/>
    <property type="evidence" value="ECO:0007669"/>
    <property type="project" value="UniProtKB-ARBA"/>
</dbReference>
<dbReference type="OrthoDB" id="6252103at2759"/>